<dbReference type="GeneID" id="28958957"/>
<reference evidence="1" key="2">
    <citation type="journal article" date="2010" name="Nature">
        <title>Comparative genomics reveals mobile pathogenicity chromosomes in Fusarium.</title>
        <authorList>
            <person name="Ma L.J."/>
            <person name="van der Does H.C."/>
            <person name="Borkovich K.A."/>
            <person name="Coleman J.J."/>
            <person name="Daboussi M.J."/>
            <person name="Di Pietro A."/>
            <person name="Dufresne M."/>
            <person name="Freitag M."/>
            <person name="Grabherr M."/>
            <person name="Henrissat B."/>
            <person name="Houterman P.M."/>
            <person name="Kang S."/>
            <person name="Shim W.B."/>
            <person name="Woloshuk C."/>
            <person name="Xie X."/>
            <person name="Xu J.R."/>
            <person name="Antoniw J."/>
            <person name="Baker S.E."/>
            <person name="Bluhm B.H."/>
            <person name="Breakspear A."/>
            <person name="Brown D.W."/>
            <person name="Butchko R.A."/>
            <person name="Chapman S."/>
            <person name="Coulson R."/>
            <person name="Coutinho P.M."/>
            <person name="Danchin E.G."/>
            <person name="Diener A."/>
            <person name="Gale L.R."/>
            <person name="Gardiner D.M."/>
            <person name="Goff S."/>
            <person name="Hammond-Kosack K.E."/>
            <person name="Hilburn K."/>
            <person name="Hua-Van A."/>
            <person name="Jonkers W."/>
            <person name="Kazan K."/>
            <person name="Kodira C.D."/>
            <person name="Koehrsen M."/>
            <person name="Kumar L."/>
            <person name="Lee Y.H."/>
            <person name="Li L."/>
            <person name="Manners J.M."/>
            <person name="Miranda-Saavedra D."/>
            <person name="Mukherjee M."/>
            <person name="Park G."/>
            <person name="Park J."/>
            <person name="Park S.Y."/>
            <person name="Proctor R.H."/>
            <person name="Regev A."/>
            <person name="Ruiz-Roldan M.C."/>
            <person name="Sain D."/>
            <person name="Sakthikumar S."/>
            <person name="Sykes S."/>
            <person name="Schwartz D.C."/>
            <person name="Turgeon B.G."/>
            <person name="Wapinski I."/>
            <person name="Yoder O."/>
            <person name="Young S."/>
            <person name="Zeng Q."/>
            <person name="Zhou S."/>
            <person name="Galagan J."/>
            <person name="Cuomo C.A."/>
            <person name="Kistler H.C."/>
            <person name="Rep M."/>
        </authorList>
    </citation>
    <scope>NUCLEOTIDE SEQUENCE [LARGE SCALE GENOMIC DNA]</scope>
    <source>
        <strain evidence="1">4287</strain>
    </source>
</reference>
<accession>A0A0J9UFC1</accession>
<proteinExistence type="predicted"/>
<evidence type="ECO:0000313" key="1">
    <source>
        <dbReference type="EMBL" id="KNA97547.1"/>
    </source>
</evidence>
<dbReference type="AlphaFoldDB" id="A0A0J9UFC1"/>
<reference evidence="1" key="1">
    <citation type="submission" date="2007-04" db="EMBL/GenBank/DDBJ databases">
        <authorList>
            <consortium name="The Broad Institute Genome Sequencing Platform"/>
            <person name="Birren B."/>
            <person name="Lander E."/>
            <person name="Galagan J."/>
            <person name="Nusbaum C."/>
            <person name="Devon K."/>
            <person name="Ma L.-J."/>
            <person name="Jaffe D."/>
            <person name="Butler J."/>
            <person name="Alvarez P."/>
            <person name="Gnerre S."/>
            <person name="Grabherr M."/>
            <person name="Kleber M."/>
            <person name="Mauceli E."/>
            <person name="Brockman W."/>
            <person name="MacCallum I.A."/>
            <person name="Young S."/>
            <person name="LaButti K."/>
            <person name="DeCaprio D."/>
            <person name="Crawford M."/>
            <person name="Koehrsen M."/>
            <person name="Engels R."/>
            <person name="Montgomery P."/>
            <person name="Pearson M."/>
            <person name="Howarth C."/>
            <person name="Larson L."/>
            <person name="White J."/>
            <person name="O'Leary S."/>
            <person name="Kodira C."/>
            <person name="Zeng Q."/>
            <person name="Yandava C."/>
            <person name="Alvarado L."/>
            <person name="Kistler C."/>
            <person name="Shim W.-B."/>
            <person name="Kang S."/>
            <person name="Woloshuk C."/>
        </authorList>
    </citation>
    <scope>NUCLEOTIDE SEQUENCE</scope>
    <source>
        <strain evidence="1">4287</strain>
    </source>
</reference>
<dbReference type="Proteomes" id="UP000009097">
    <property type="component" value="Unassembled WGS sequence"/>
</dbReference>
<dbReference type="RefSeq" id="XP_018235593.1">
    <property type="nucleotide sequence ID" value="XM_018398313.1"/>
</dbReference>
<dbReference type="VEuPathDB" id="FungiDB:FOXG_18251"/>
<organism evidence="1 2">
    <name type="scientific">Fusarium oxysporum f. sp. lycopersici (strain 4287 / CBS 123668 / FGSC 9935 / NRRL 34936)</name>
    <name type="common">Fusarium vascular wilt of tomato</name>
    <dbReference type="NCBI Taxonomy" id="426428"/>
    <lineage>
        <taxon>Eukaryota</taxon>
        <taxon>Fungi</taxon>
        <taxon>Dikarya</taxon>
        <taxon>Ascomycota</taxon>
        <taxon>Pezizomycotina</taxon>
        <taxon>Sordariomycetes</taxon>
        <taxon>Hypocreomycetidae</taxon>
        <taxon>Hypocreales</taxon>
        <taxon>Nectriaceae</taxon>
        <taxon>Fusarium</taxon>
        <taxon>Fusarium oxysporum species complex</taxon>
    </lineage>
</organism>
<dbReference type="EMBL" id="DS231697">
    <property type="protein sequence ID" value="KNA97547.1"/>
    <property type="molecule type" value="Genomic_DNA"/>
</dbReference>
<dbReference type="KEGG" id="fox:FOXG_18251"/>
<gene>
    <name evidence="1" type="ORF">FOXG_18251</name>
</gene>
<name>A0A0J9UFC1_FUSO4</name>
<protein>
    <submittedName>
        <fullName evidence="1">Uncharacterized protein</fullName>
    </submittedName>
</protein>
<sequence>MRSPPPSNSLFSWPKAERTPGFCVTDLDLISTLSDTDGRIITKTVSLTCIEFLLASFWKWDFGGDVVTRFLFSLLAGRINGADASVLPIMGKPVSTRRMTVRGYVSISADQCRPWAPHVVIGIPLDGK</sequence>
<evidence type="ECO:0000313" key="2">
    <source>
        <dbReference type="Proteomes" id="UP000009097"/>
    </source>
</evidence>